<dbReference type="InterPro" id="IPR001029">
    <property type="entry name" value="Flagellin_N"/>
</dbReference>
<accession>A0A5B9EDY6</accession>
<keyword evidence="3" id="KW-1185">Reference proteome</keyword>
<gene>
    <name evidence="2" type="ORF">FTW19_15800</name>
</gene>
<dbReference type="GO" id="GO:0005198">
    <property type="term" value="F:structural molecule activity"/>
    <property type="evidence" value="ECO:0007669"/>
    <property type="project" value="InterPro"/>
</dbReference>
<reference evidence="2 3" key="1">
    <citation type="submission" date="2019-08" db="EMBL/GenBank/DDBJ databases">
        <title>Complete genome sequence of Terriglobus albidus strain ORNL.</title>
        <authorList>
            <person name="Podar M."/>
        </authorList>
    </citation>
    <scope>NUCLEOTIDE SEQUENCE [LARGE SCALE GENOMIC DNA]</scope>
    <source>
        <strain evidence="2 3">ORNL</strain>
    </source>
</reference>
<evidence type="ECO:0000313" key="2">
    <source>
        <dbReference type="EMBL" id="QEE29325.1"/>
    </source>
</evidence>
<dbReference type="InterPro" id="IPR001492">
    <property type="entry name" value="Flagellin"/>
</dbReference>
<evidence type="ECO:0000259" key="1">
    <source>
        <dbReference type="Pfam" id="PF00669"/>
    </source>
</evidence>
<keyword evidence="2" id="KW-0969">Cilium</keyword>
<evidence type="ECO:0000313" key="3">
    <source>
        <dbReference type="Proteomes" id="UP000321820"/>
    </source>
</evidence>
<dbReference type="AlphaFoldDB" id="A0A5B9EDY6"/>
<dbReference type="OrthoDB" id="9758307at2"/>
<dbReference type="GO" id="GO:0009288">
    <property type="term" value="C:bacterial-type flagellum"/>
    <property type="evidence" value="ECO:0007669"/>
    <property type="project" value="InterPro"/>
</dbReference>
<dbReference type="SUPFAM" id="SSF64518">
    <property type="entry name" value="Phase 1 flagellin"/>
    <property type="match status" value="1"/>
</dbReference>
<dbReference type="PANTHER" id="PTHR42792:SF1">
    <property type="entry name" value="FLAGELLAR HOOK-ASSOCIATED PROTEIN 3"/>
    <property type="match status" value="1"/>
</dbReference>
<sequence>MRIDPNFITGLTGSLNAISATEQRLTQQLSSGSRVNQLSDDSVAVSSAARMQSELALNDTFINTATGLTGRMQTADSALSTVVQQLTQAISLSTQANNGTLNADAKATVAQQLQNIKSTVLSMANSSFQGQYLFAGSATDAPAFASNGTYSGDSSIQYVTTPTGQKIATNVPGSNIFSQALSALDDAIAGATSGDTTATGKLGAALNTVTAQRAAFENSLSAVQSASDTASQRKSEITISQTELLSADPAQVATDLSNTQTQQKALLSVIASLGKSNLFDFLS</sequence>
<dbReference type="EMBL" id="CP042806">
    <property type="protein sequence ID" value="QEE29325.1"/>
    <property type="molecule type" value="Genomic_DNA"/>
</dbReference>
<dbReference type="KEGG" id="talb:FTW19_15800"/>
<dbReference type="Proteomes" id="UP000321820">
    <property type="component" value="Chromosome"/>
</dbReference>
<protein>
    <submittedName>
        <fullName evidence="2">Flagellar hook-associated protein 3</fullName>
    </submittedName>
</protein>
<dbReference type="Gene3D" id="1.20.1330.10">
    <property type="entry name" value="f41 fragment of flagellin, N-terminal domain"/>
    <property type="match status" value="1"/>
</dbReference>
<name>A0A5B9EDY6_9BACT</name>
<keyword evidence="2" id="KW-0282">Flagellum</keyword>
<dbReference type="RefSeq" id="WP_147648518.1">
    <property type="nucleotide sequence ID" value="NZ_CP042806.1"/>
</dbReference>
<feature type="domain" description="Flagellin N-terminal" evidence="1">
    <location>
        <begin position="14"/>
        <end position="139"/>
    </location>
</feature>
<keyword evidence="2" id="KW-0966">Cell projection</keyword>
<dbReference type="PANTHER" id="PTHR42792">
    <property type="entry name" value="FLAGELLIN"/>
    <property type="match status" value="1"/>
</dbReference>
<dbReference type="Pfam" id="PF00669">
    <property type="entry name" value="Flagellin_N"/>
    <property type="match status" value="1"/>
</dbReference>
<proteinExistence type="predicted"/>
<organism evidence="2 3">
    <name type="scientific">Terriglobus albidus</name>
    <dbReference type="NCBI Taxonomy" id="1592106"/>
    <lineage>
        <taxon>Bacteria</taxon>
        <taxon>Pseudomonadati</taxon>
        <taxon>Acidobacteriota</taxon>
        <taxon>Terriglobia</taxon>
        <taxon>Terriglobales</taxon>
        <taxon>Acidobacteriaceae</taxon>
        <taxon>Terriglobus</taxon>
    </lineage>
</organism>